<evidence type="ECO:0008006" key="9">
    <source>
        <dbReference type="Google" id="ProtNLM"/>
    </source>
</evidence>
<evidence type="ECO:0000256" key="5">
    <source>
        <dbReference type="ARBA" id="ARBA00023136"/>
    </source>
</evidence>
<evidence type="ECO:0000256" key="1">
    <source>
        <dbReference type="ARBA" id="ARBA00004442"/>
    </source>
</evidence>
<proteinExistence type="predicted"/>
<dbReference type="GO" id="GO:1990281">
    <property type="term" value="C:efflux pump complex"/>
    <property type="evidence" value="ECO:0007669"/>
    <property type="project" value="TreeGrafter"/>
</dbReference>
<dbReference type="GO" id="GO:0015288">
    <property type="term" value="F:porin activity"/>
    <property type="evidence" value="ECO:0007669"/>
    <property type="project" value="TreeGrafter"/>
</dbReference>
<feature type="compositionally biased region" description="Basic and acidic residues" evidence="7">
    <location>
        <begin position="194"/>
        <end position="211"/>
    </location>
</feature>
<evidence type="ECO:0000256" key="3">
    <source>
        <dbReference type="ARBA" id="ARBA00022452"/>
    </source>
</evidence>
<keyword evidence="5" id="KW-0472">Membrane</keyword>
<evidence type="ECO:0000313" key="8">
    <source>
        <dbReference type="EMBL" id="MPN35135.1"/>
    </source>
</evidence>
<comment type="subcellular location">
    <subcellularLocation>
        <location evidence="1">Cell outer membrane</location>
    </subcellularLocation>
</comment>
<name>A0A645H826_9ZZZZ</name>
<dbReference type="PANTHER" id="PTHR30026">
    <property type="entry name" value="OUTER MEMBRANE PROTEIN TOLC"/>
    <property type="match status" value="1"/>
</dbReference>
<reference evidence="8" key="1">
    <citation type="submission" date="2019-08" db="EMBL/GenBank/DDBJ databases">
        <authorList>
            <person name="Kucharzyk K."/>
            <person name="Murdoch R.W."/>
            <person name="Higgins S."/>
            <person name="Loffler F."/>
        </authorList>
    </citation>
    <scope>NUCLEOTIDE SEQUENCE</scope>
</reference>
<gene>
    <name evidence="8" type="ORF">SDC9_182630</name>
</gene>
<dbReference type="AlphaFoldDB" id="A0A645H826"/>
<evidence type="ECO:0000256" key="6">
    <source>
        <dbReference type="ARBA" id="ARBA00023237"/>
    </source>
</evidence>
<evidence type="ECO:0000256" key="7">
    <source>
        <dbReference type="SAM" id="MobiDB-lite"/>
    </source>
</evidence>
<keyword evidence="6" id="KW-0998">Cell outer membrane</keyword>
<keyword evidence="3" id="KW-1134">Transmembrane beta strand</keyword>
<comment type="caution">
    <text evidence="8">The sequence shown here is derived from an EMBL/GenBank/DDBJ whole genome shotgun (WGS) entry which is preliminary data.</text>
</comment>
<dbReference type="SUPFAM" id="SSF56954">
    <property type="entry name" value="Outer membrane efflux proteins (OEP)"/>
    <property type="match status" value="1"/>
</dbReference>
<evidence type="ECO:0000256" key="4">
    <source>
        <dbReference type="ARBA" id="ARBA00022692"/>
    </source>
</evidence>
<evidence type="ECO:0000256" key="2">
    <source>
        <dbReference type="ARBA" id="ARBA00022448"/>
    </source>
</evidence>
<accession>A0A645H826</accession>
<dbReference type="EMBL" id="VSSQ01088531">
    <property type="protein sequence ID" value="MPN35135.1"/>
    <property type="molecule type" value="Genomic_DNA"/>
</dbReference>
<dbReference type="PANTHER" id="PTHR30026:SF20">
    <property type="entry name" value="OUTER MEMBRANE PROTEIN TOLC"/>
    <property type="match status" value="1"/>
</dbReference>
<protein>
    <recommendedName>
        <fullName evidence="9">Outer membrane efflux protein BepC</fullName>
    </recommendedName>
</protein>
<sequence>MDKIEKSDVLESSHAVKKSSLLTEAYYARSEAIKGETMPQISFFGRGTGSIGGGSEVYDDWQVGLQVTIKMWDGYVSKNRLKKSLLDIEKARFDLEQTRNQTLNDAREASGSLKEAVSKIETASIQLKEAREAFRIEQLRYETGESTITDLLSAESGLWSADASLSKAYYEKIASEANVLRLLGRLSPEIMRFSPDKTNNEKKSEKDEVVR</sequence>
<dbReference type="GO" id="GO:0009279">
    <property type="term" value="C:cell outer membrane"/>
    <property type="evidence" value="ECO:0007669"/>
    <property type="project" value="UniProtKB-SubCell"/>
</dbReference>
<dbReference type="Pfam" id="PF02321">
    <property type="entry name" value="OEP"/>
    <property type="match status" value="1"/>
</dbReference>
<keyword evidence="2" id="KW-0813">Transport</keyword>
<keyword evidence="4" id="KW-0812">Transmembrane</keyword>
<dbReference type="Gene3D" id="1.20.1600.10">
    <property type="entry name" value="Outer membrane efflux proteins (OEP)"/>
    <property type="match status" value="1"/>
</dbReference>
<organism evidence="8">
    <name type="scientific">bioreactor metagenome</name>
    <dbReference type="NCBI Taxonomy" id="1076179"/>
    <lineage>
        <taxon>unclassified sequences</taxon>
        <taxon>metagenomes</taxon>
        <taxon>ecological metagenomes</taxon>
    </lineage>
</organism>
<feature type="region of interest" description="Disordered" evidence="7">
    <location>
        <begin position="192"/>
        <end position="211"/>
    </location>
</feature>
<dbReference type="GO" id="GO:0015562">
    <property type="term" value="F:efflux transmembrane transporter activity"/>
    <property type="evidence" value="ECO:0007669"/>
    <property type="project" value="InterPro"/>
</dbReference>
<dbReference type="InterPro" id="IPR051906">
    <property type="entry name" value="TolC-like"/>
</dbReference>
<dbReference type="InterPro" id="IPR003423">
    <property type="entry name" value="OMP_efflux"/>
</dbReference>